<evidence type="ECO:0000256" key="2">
    <source>
        <dbReference type="ARBA" id="ARBA00023125"/>
    </source>
</evidence>
<evidence type="ECO:0000256" key="1">
    <source>
        <dbReference type="ARBA" id="ARBA00008857"/>
    </source>
</evidence>
<dbReference type="Proteomes" id="UP000776164">
    <property type="component" value="Unassembled WGS sequence"/>
</dbReference>
<sequence length="368" mass="41224">MTESGRLSFLPLGDQAADPDVFLGELLDGWARAQQAAQFSPNTVSGKRARVLDLVEFSGHYPWEWTISDADDYFSHARGVRNLAYATIRSYQGAISMFCEFASDAAYDWNTECARLFGGVFSQVITEWNRITHSQPTEAKSAKRAFSQTELQQFFDLADLEAERIVNAGRRGALAAMRDAAAFKCLYGWGLRVDEARHIQVVDFSRNYSAPYFGDYGVLRIRWGKPHRGSAKKTRSVLTVWDWPAEALRIWIGHGLPLYGTPVTDVFPTTGGKVVDEPQLLKRLHALIDELGFPPGLDIHSFRRTYGTHLITGLGFDVSFVQLQFGHEHASTTTIYTLPAPDYQRLALKNAHDATLEAAQHLLNGRRP</sequence>
<dbReference type="Pfam" id="PF00589">
    <property type="entry name" value="Phage_integrase"/>
    <property type="match status" value="1"/>
</dbReference>
<reference evidence="7 8" key="1">
    <citation type="submission" date="2021-01" db="EMBL/GenBank/DDBJ databases">
        <title>Sequencing the genomes of 1000 actinobacteria strains.</title>
        <authorList>
            <person name="Klenk H.-P."/>
        </authorList>
    </citation>
    <scope>NUCLEOTIDE SEQUENCE [LARGE SCALE GENOMIC DNA]</scope>
    <source>
        <strain evidence="7 8">DSM 13057</strain>
    </source>
</reference>
<evidence type="ECO:0000313" key="7">
    <source>
        <dbReference type="EMBL" id="MBM7472316.1"/>
    </source>
</evidence>
<dbReference type="PROSITE" id="PS51900">
    <property type="entry name" value="CB"/>
    <property type="match status" value="1"/>
</dbReference>
<dbReference type="InterPro" id="IPR002104">
    <property type="entry name" value="Integrase_catalytic"/>
</dbReference>
<evidence type="ECO:0000313" key="8">
    <source>
        <dbReference type="Proteomes" id="UP000776164"/>
    </source>
</evidence>
<accession>A0ABS2L5D7</accession>
<dbReference type="EMBL" id="JAFBBU010000001">
    <property type="protein sequence ID" value="MBM7472316.1"/>
    <property type="molecule type" value="Genomic_DNA"/>
</dbReference>
<comment type="caution">
    <text evidence="7">The sequence shown here is derived from an EMBL/GenBank/DDBJ whole genome shotgun (WGS) entry which is preliminary data.</text>
</comment>
<organism evidence="7 8">
    <name type="scientific">Subtercola frigoramans</name>
    <dbReference type="NCBI Taxonomy" id="120298"/>
    <lineage>
        <taxon>Bacteria</taxon>
        <taxon>Bacillati</taxon>
        <taxon>Actinomycetota</taxon>
        <taxon>Actinomycetes</taxon>
        <taxon>Micrococcales</taxon>
        <taxon>Microbacteriaceae</taxon>
        <taxon>Subtercola</taxon>
    </lineage>
</organism>
<dbReference type="PANTHER" id="PTHR30349">
    <property type="entry name" value="PHAGE INTEGRASE-RELATED"/>
    <property type="match status" value="1"/>
</dbReference>
<dbReference type="SUPFAM" id="SSF56349">
    <property type="entry name" value="DNA breaking-rejoining enzymes"/>
    <property type="match status" value="1"/>
</dbReference>
<evidence type="ECO:0000259" key="5">
    <source>
        <dbReference type="PROSITE" id="PS51898"/>
    </source>
</evidence>
<dbReference type="PROSITE" id="PS51898">
    <property type="entry name" value="TYR_RECOMBINASE"/>
    <property type="match status" value="1"/>
</dbReference>
<evidence type="ECO:0000256" key="4">
    <source>
        <dbReference type="PROSITE-ProRule" id="PRU01248"/>
    </source>
</evidence>
<dbReference type="Gene3D" id="1.10.443.10">
    <property type="entry name" value="Intergrase catalytic core"/>
    <property type="match status" value="1"/>
</dbReference>
<keyword evidence="3" id="KW-0233">DNA recombination</keyword>
<name>A0ABS2L5D7_9MICO</name>
<proteinExistence type="inferred from homology"/>
<gene>
    <name evidence="7" type="ORF">JOE66_001950</name>
</gene>
<dbReference type="CDD" id="cd00397">
    <property type="entry name" value="DNA_BRE_C"/>
    <property type="match status" value="1"/>
</dbReference>
<comment type="similarity">
    <text evidence="1">Belongs to the 'phage' integrase family.</text>
</comment>
<keyword evidence="2 4" id="KW-0238">DNA-binding</keyword>
<dbReference type="RefSeq" id="WP_205108962.1">
    <property type="nucleotide sequence ID" value="NZ_BAAAHT010000013.1"/>
</dbReference>
<dbReference type="InterPro" id="IPR013762">
    <property type="entry name" value="Integrase-like_cat_sf"/>
</dbReference>
<protein>
    <submittedName>
        <fullName evidence="7">Integrase</fullName>
    </submittedName>
</protein>
<evidence type="ECO:0000259" key="6">
    <source>
        <dbReference type="PROSITE" id="PS51900"/>
    </source>
</evidence>
<dbReference type="InterPro" id="IPR044068">
    <property type="entry name" value="CB"/>
</dbReference>
<evidence type="ECO:0000256" key="3">
    <source>
        <dbReference type="ARBA" id="ARBA00023172"/>
    </source>
</evidence>
<dbReference type="InterPro" id="IPR050090">
    <property type="entry name" value="Tyrosine_recombinase_XerCD"/>
</dbReference>
<feature type="domain" description="Core-binding (CB)" evidence="6">
    <location>
        <begin position="21"/>
        <end position="103"/>
    </location>
</feature>
<dbReference type="InterPro" id="IPR011010">
    <property type="entry name" value="DNA_brk_join_enz"/>
</dbReference>
<keyword evidence="8" id="KW-1185">Reference proteome</keyword>
<feature type="domain" description="Tyr recombinase" evidence="5">
    <location>
        <begin position="141"/>
        <end position="349"/>
    </location>
</feature>
<dbReference type="PANTHER" id="PTHR30349:SF41">
    <property type="entry name" value="INTEGRASE_RECOMBINASE PROTEIN MJ0367-RELATED"/>
    <property type="match status" value="1"/>
</dbReference>